<dbReference type="Gene3D" id="2.60.120.620">
    <property type="entry name" value="q2cbj1_9rhob like domain"/>
    <property type="match status" value="1"/>
</dbReference>
<accession>A0ABU2UYJ3</accession>
<proteinExistence type="predicted"/>
<dbReference type="InterPro" id="IPR010092">
    <property type="entry name" value="Chlorin_enz"/>
</dbReference>
<gene>
    <name evidence="1" type="ORF">RM863_40195</name>
</gene>
<dbReference type="Proteomes" id="UP001180489">
    <property type="component" value="Unassembled WGS sequence"/>
</dbReference>
<evidence type="ECO:0000313" key="2">
    <source>
        <dbReference type="Proteomes" id="UP001180489"/>
    </source>
</evidence>
<dbReference type="Pfam" id="PF05721">
    <property type="entry name" value="PhyH"/>
    <property type="match status" value="1"/>
</dbReference>
<feature type="non-terminal residue" evidence="1">
    <location>
        <position position="148"/>
    </location>
</feature>
<dbReference type="RefSeq" id="WP_311638239.1">
    <property type="nucleotide sequence ID" value="NZ_JAVRFF010000372.1"/>
</dbReference>
<keyword evidence="2" id="KW-1185">Reference proteome</keyword>
<dbReference type="SUPFAM" id="SSF51197">
    <property type="entry name" value="Clavaminate synthase-like"/>
    <property type="match status" value="1"/>
</dbReference>
<name>A0ABU2UYJ3_9ACTN</name>
<evidence type="ECO:0000313" key="1">
    <source>
        <dbReference type="EMBL" id="MDT0478346.1"/>
    </source>
</evidence>
<reference evidence="1" key="1">
    <citation type="submission" date="2024-05" db="EMBL/GenBank/DDBJ databases">
        <title>30 novel species of actinomycetes from the DSMZ collection.</title>
        <authorList>
            <person name="Nouioui I."/>
        </authorList>
    </citation>
    <scope>NUCLEOTIDE SEQUENCE</scope>
    <source>
        <strain evidence="1">DSM 41014</strain>
    </source>
</reference>
<organism evidence="1 2">
    <name type="scientific">Streptomyces hintoniae</name>
    <dbReference type="NCBI Taxonomy" id="3075521"/>
    <lineage>
        <taxon>Bacteria</taxon>
        <taxon>Bacillati</taxon>
        <taxon>Actinomycetota</taxon>
        <taxon>Actinomycetes</taxon>
        <taxon>Kitasatosporales</taxon>
        <taxon>Streptomycetaceae</taxon>
        <taxon>Streptomyces</taxon>
    </lineage>
</organism>
<dbReference type="InterPro" id="IPR008775">
    <property type="entry name" value="Phytyl_CoA_dOase-like"/>
</dbReference>
<comment type="caution">
    <text evidence="1">The sequence shown here is derived from an EMBL/GenBank/DDBJ whole genome shotgun (WGS) entry which is preliminary data.</text>
</comment>
<dbReference type="NCBIfam" id="TIGR01762">
    <property type="entry name" value="chlorin-enz"/>
    <property type="match status" value="1"/>
</dbReference>
<protein>
    <submittedName>
        <fullName evidence="1">Chlorinating enzyme</fullName>
    </submittedName>
</protein>
<dbReference type="EMBL" id="JAVRFF010000372">
    <property type="protein sequence ID" value="MDT0478346.1"/>
    <property type="molecule type" value="Genomic_DNA"/>
</dbReference>
<sequence>VERVASILGPDLLCWRTEFFPKYQGDEGTDWHQAATFAHSSGRPQIRWPAENDAPAFGGTITAWTAFTHSTKESGCLQLMPGTHRVMNYDESLGMSYNPDTINKREKDSVRRGFFGYDYRELQKDPDWRPDESKAFSLVMQPGECVIF</sequence>
<feature type="non-terminal residue" evidence="1">
    <location>
        <position position="1"/>
    </location>
</feature>